<feature type="coiled-coil region" evidence="1">
    <location>
        <begin position="254"/>
        <end position="288"/>
    </location>
</feature>
<sequence>MEGLALDLGHRHDPADSTVHCCCGRPDCAVLKKNTSVLDTVEKDVQTAAQLGKALLARHEAYMADAERDRLELTTRIERLEMDKLELEAENANKIDENRQLLDQLELLNNTISESDTKIKSLEASLLSSQQAVRRLESAASRAEDAERHLMALEEEQEQLYAELRSTREDARTHSQRFKEAQRGIVDMQDQLERMEKEAQQERERHVQVIDRMERQREVEKQLDTAAGRLKGAAAATKSLASQKEGGKVVGHFVRDLLQDNANLQLGIAELREMLMNSNDEIQSLRDQLTYHQPISEDRPRNMANLMAELEPKESQFTTPRPLSQEYHIHHHYHVTPKQKNKKKRSSLGASVYSPQIPSSAAASTCSGPAGFPPSSTGPALLAYLERERASTPQAERAGWTNNTTAAGEITTASMPSSPRSNRVSSLFDGGIADFNSPASPTTSFDPMSPTWRASHNKRASAASFQSFQTIPQLDIGGDTIGSGQRNYLDNVIQEVDEDVNHDDAAPELVGNTASTDDSTTEFSEFSRDDSLPQPRLYRAHSHESIMSLTGGLDVHTLKSRPSQMTLRPLGGLEAVVTGVTAQPTLTRASLKRSDAALRNHFTGFQSPRAVSGPVMNSMPGTSPVSPGILSAGINKLTGWRPWGGGGSSNGKTLEVATPTPTMKEKRLSSRPPGINQAGAIPGFQEYWASKQRKGAPATVNAKTVDQGALDEGLQEAETDAHSQSTAKPGSVHTA</sequence>
<evidence type="ECO:0000313" key="3">
    <source>
        <dbReference type="EMBL" id="VUC25250.1"/>
    </source>
</evidence>
<dbReference type="EMBL" id="CABFNS010000732">
    <property type="protein sequence ID" value="VUC25250.1"/>
    <property type="molecule type" value="Genomic_DNA"/>
</dbReference>
<feature type="region of interest" description="Disordered" evidence="2">
    <location>
        <begin position="643"/>
        <end position="678"/>
    </location>
</feature>
<reference evidence="3 4" key="1">
    <citation type="submission" date="2019-06" db="EMBL/GenBank/DDBJ databases">
        <authorList>
            <person name="Broberg M."/>
        </authorList>
    </citation>
    <scope>NUCLEOTIDE SEQUENCE [LARGE SCALE GENOMIC DNA]</scope>
</reference>
<proteinExistence type="predicted"/>
<comment type="caution">
    <text evidence="3">The sequence shown here is derived from an EMBL/GenBank/DDBJ whole genome shotgun (WGS) entry which is preliminary data.</text>
</comment>
<evidence type="ECO:0000256" key="1">
    <source>
        <dbReference type="SAM" id="Coils"/>
    </source>
</evidence>
<keyword evidence="1" id="KW-0175">Coiled coil</keyword>
<dbReference type="Proteomes" id="UP000766486">
    <property type="component" value="Unassembled WGS sequence"/>
</dbReference>
<feature type="compositionally biased region" description="Basic residues" evidence="2">
    <location>
        <begin position="332"/>
        <end position="346"/>
    </location>
</feature>
<keyword evidence="4" id="KW-1185">Reference proteome</keyword>
<feature type="compositionally biased region" description="Polar residues" evidence="2">
    <location>
        <begin position="512"/>
        <end position="524"/>
    </location>
</feature>
<feature type="coiled-coil region" evidence="1">
    <location>
        <begin position="63"/>
        <end position="216"/>
    </location>
</feature>
<feature type="compositionally biased region" description="Polar residues" evidence="2">
    <location>
        <begin position="722"/>
        <end position="735"/>
    </location>
</feature>
<name>A0ABY6U2L3_BIOOC</name>
<evidence type="ECO:0000313" key="4">
    <source>
        <dbReference type="Proteomes" id="UP000766486"/>
    </source>
</evidence>
<organism evidence="3 4">
    <name type="scientific">Bionectria ochroleuca</name>
    <name type="common">Gliocladium roseum</name>
    <dbReference type="NCBI Taxonomy" id="29856"/>
    <lineage>
        <taxon>Eukaryota</taxon>
        <taxon>Fungi</taxon>
        <taxon>Dikarya</taxon>
        <taxon>Ascomycota</taxon>
        <taxon>Pezizomycotina</taxon>
        <taxon>Sordariomycetes</taxon>
        <taxon>Hypocreomycetidae</taxon>
        <taxon>Hypocreales</taxon>
        <taxon>Bionectriaceae</taxon>
        <taxon>Clonostachys</taxon>
    </lineage>
</organism>
<feature type="region of interest" description="Disordered" evidence="2">
    <location>
        <begin position="692"/>
        <end position="735"/>
    </location>
</feature>
<protein>
    <submittedName>
        <fullName evidence="3">Uncharacterized protein</fullName>
    </submittedName>
</protein>
<feature type="region of interest" description="Disordered" evidence="2">
    <location>
        <begin position="332"/>
        <end position="353"/>
    </location>
</feature>
<evidence type="ECO:0000256" key="2">
    <source>
        <dbReference type="SAM" id="MobiDB-lite"/>
    </source>
</evidence>
<gene>
    <name evidence="3" type="ORF">CLO192961_LOCUS160760</name>
</gene>
<feature type="region of interest" description="Disordered" evidence="2">
    <location>
        <begin position="507"/>
        <end position="533"/>
    </location>
</feature>
<accession>A0ABY6U2L3</accession>